<dbReference type="EMBL" id="SNRW01003496">
    <property type="protein sequence ID" value="KAA6389676.1"/>
    <property type="molecule type" value="Genomic_DNA"/>
</dbReference>
<proteinExistence type="predicted"/>
<comment type="caution">
    <text evidence="1">The sequence shown here is derived from an EMBL/GenBank/DDBJ whole genome shotgun (WGS) entry which is preliminary data.</text>
</comment>
<protein>
    <submittedName>
        <fullName evidence="1">Uncharacterized protein</fullName>
    </submittedName>
</protein>
<reference evidence="1 2" key="1">
    <citation type="submission" date="2019-03" db="EMBL/GenBank/DDBJ databases">
        <title>Single cell metagenomics reveals metabolic interactions within the superorganism composed of flagellate Streblomastix strix and complex community of Bacteroidetes bacteria on its surface.</title>
        <authorList>
            <person name="Treitli S.C."/>
            <person name="Kolisko M."/>
            <person name="Husnik F."/>
            <person name="Keeling P."/>
            <person name="Hampl V."/>
        </authorList>
    </citation>
    <scope>NUCLEOTIDE SEQUENCE [LARGE SCALE GENOMIC DNA]</scope>
    <source>
        <strain evidence="1">ST1C</strain>
    </source>
</reference>
<sequence>MQNQLFDEKEWDVAGRLQLFEYSQFQSAKNFGEYVVILMEYANLKIVKIVDFRFVKLQDQLQRTMLMSAKGTPLNITPKLIIGDRQSDSKVLNYRIKSRNQI</sequence>
<accession>A0A5J4W4Y9</accession>
<evidence type="ECO:0000313" key="1">
    <source>
        <dbReference type="EMBL" id="KAA6389676.1"/>
    </source>
</evidence>
<gene>
    <name evidence="1" type="ORF">EZS28_014796</name>
</gene>
<dbReference type="Proteomes" id="UP000324800">
    <property type="component" value="Unassembled WGS sequence"/>
</dbReference>
<dbReference type="AlphaFoldDB" id="A0A5J4W4Y9"/>
<name>A0A5J4W4Y9_9EUKA</name>
<evidence type="ECO:0000313" key="2">
    <source>
        <dbReference type="Proteomes" id="UP000324800"/>
    </source>
</evidence>
<organism evidence="1 2">
    <name type="scientific">Streblomastix strix</name>
    <dbReference type="NCBI Taxonomy" id="222440"/>
    <lineage>
        <taxon>Eukaryota</taxon>
        <taxon>Metamonada</taxon>
        <taxon>Preaxostyla</taxon>
        <taxon>Oxymonadida</taxon>
        <taxon>Streblomastigidae</taxon>
        <taxon>Streblomastix</taxon>
    </lineage>
</organism>